<dbReference type="KEGG" id="gak:X907_1734"/>
<protein>
    <submittedName>
        <fullName evidence="1">Uncharacterized protein</fullName>
    </submittedName>
</protein>
<dbReference type="EMBL" id="CP018911">
    <property type="protein sequence ID" value="AZU04265.1"/>
    <property type="molecule type" value="Genomic_DNA"/>
</dbReference>
<dbReference type="PANTHER" id="PTHR42103">
    <property type="entry name" value="ALPHA/BETA-HYDROLASES SUPERFAMILY PROTEIN"/>
    <property type="match status" value="1"/>
</dbReference>
<evidence type="ECO:0000313" key="1">
    <source>
        <dbReference type="EMBL" id="AZU04265.1"/>
    </source>
</evidence>
<dbReference type="RefSeq" id="WP_127567070.1">
    <property type="nucleotide sequence ID" value="NZ_BMFB01000003.1"/>
</dbReference>
<dbReference type="Proteomes" id="UP000286954">
    <property type="component" value="Chromosome"/>
</dbReference>
<dbReference type="GO" id="GO:0016787">
    <property type="term" value="F:hydrolase activity"/>
    <property type="evidence" value="ECO:0007669"/>
    <property type="project" value="InterPro"/>
</dbReference>
<evidence type="ECO:0000313" key="2">
    <source>
        <dbReference type="Proteomes" id="UP000286954"/>
    </source>
</evidence>
<name>A0A3T0E9Y8_9PROT</name>
<keyword evidence="2" id="KW-1185">Reference proteome</keyword>
<sequence>MPDVIIPGPAGRIEGKYTPGKAENAPVALILHAHPRGGGHMDTPVSLMMYEVFKQRGFAVLRFNFRGVGRSQGVYEQGLGELSDGATALDWMQAHNANAPYCWVAGHSFGAWIGMQLLMRRPEIAGFISVSPPTNMYDFTFLAPCPASGLVAHGDADVIVPHDDMEKVMSKVRAQKGIDIKRQIIPGAGHLFSNHVEPLQTAIDDYLDLRLVELDNPKPKITKR</sequence>
<dbReference type="InterPro" id="IPR000383">
    <property type="entry name" value="Xaa-Pro-like_dom"/>
</dbReference>
<dbReference type="PANTHER" id="PTHR42103:SF2">
    <property type="entry name" value="AB HYDROLASE-1 DOMAIN-CONTAINING PROTEIN"/>
    <property type="match status" value="1"/>
</dbReference>
<accession>A0A3T0E9Y8</accession>
<proteinExistence type="predicted"/>
<dbReference type="OrthoDB" id="9800435at2"/>
<reference evidence="1 2" key="1">
    <citation type="submission" date="2016-12" db="EMBL/GenBank/DDBJ databases">
        <title>The genome of dimorphic prosthecate Glycocaulis alkaliphilus 6b-8t, isolated from crude oil dictates its adaptability in petroleum environments.</title>
        <authorList>
            <person name="Wu X.-L."/>
            <person name="Geng S."/>
        </authorList>
    </citation>
    <scope>NUCLEOTIDE SEQUENCE [LARGE SCALE GENOMIC DNA]</scope>
    <source>
        <strain evidence="1 2">6B-8</strain>
    </source>
</reference>
<dbReference type="Pfam" id="PF02129">
    <property type="entry name" value="Peptidase_S15"/>
    <property type="match status" value="1"/>
</dbReference>
<organism evidence="1 2">
    <name type="scientific">Glycocaulis alkaliphilus</name>
    <dbReference type="NCBI Taxonomy" id="1434191"/>
    <lineage>
        <taxon>Bacteria</taxon>
        <taxon>Pseudomonadati</taxon>
        <taxon>Pseudomonadota</taxon>
        <taxon>Alphaproteobacteria</taxon>
        <taxon>Maricaulales</taxon>
        <taxon>Maricaulaceae</taxon>
        <taxon>Glycocaulis</taxon>
    </lineage>
</organism>
<gene>
    <name evidence="1" type="ORF">X907_1734</name>
</gene>
<dbReference type="Gene3D" id="3.40.50.1820">
    <property type="entry name" value="alpha/beta hydrolase"/>
    <property type="match status" value="1"/>
</dbReference>
<dbReference type="InterPro" id="IPR029058">
    <property type="entry name" value="AB_hydrolase_fold"/>
</dbReference>
<dbReference type="AlphaFoldDB" id="A0A3T0E9Y8"/>
<dbReference type="SUPFAM" id="SSF53474">
    <property type="entry name" value="alpha/beta-Hydrolases"/>
    <property type="match status" value="1"/>
</dbReference>